<organism evidence="3 4">
    <name type="scientific">Hyaloscypha hepaticicola</name>
    <dbReference type="NCBI Taxonomy" id="2082293"/>
    <lineage>
        <taxon>Eukaryota</taxon>
        <taxon>Fungi</taxon>
        <taxon>Dikarya</taxon>
        <taxon>Ascomycota</taxon>
        <taxon>Pezizomycotina</taxon>
        <taxon>Leotiomycetes</taxon>
        <taxon>Helotiales</taxon>
        <taxon>Hyaloscyphaceae</taxon>
        <taxon>Hyaloscypha</taxon>
    </lineage>
</organism>
<sequence>MTVVSYHSTLISDLASREEAVDNTSSHIFLSRGVAGADVGQVAPAPRPPSPTFVMSVLDSESSHLMNLGSTAANITSTDATNNPALSEHSQVNQDPVRTDEANGRMSADHPTTIVMPLENTAEGLQDVLAGNLTKSVDKGKVKEADRGRTLAIGPRYSNPLAKAESRPRKNDATIELDVQRIEKRQPSRSNTISNFEDPNDPCAFLEDNLLEPCPRGSIRNSVSEVLSASESSIGLPGRIIHGNTWSSFDNPSLNHPRPSRALTTIFSNCHPVQPAPTFHSEILPRVRPDIDQLENIAFTSSTPLWSGSGASPSPRAADLSPTSSQASRLPTEIIQEILYNLAPADFNSARHTCRSWFINSIDRSLLETMLRRAGFSNLIVPLTADQSIFEECEISAEWLMSKTLARECAVGPDWTGNGLAREHASKTFGSAFVETSAVDFTEVALQYPGPFPAGTIFTISSCGRFLMIAHGCLVYLYELNRSHKVVGVDSIKIPGALRPVTSIICPRRVLACSMDTSSNRYAVALLLDGRMGLVCDISTNAVSPASSITAVGTPNLKPANVPSPDSTSQTGIRGTSFLDRVSLRTSASASSSSHQTTKEAPFVFPGIATTGASFALANQYEGQDVFRDDVPDHTRTAGPSSPHTSLPRLCADGIEGQLGDSFIDALRRLPNSMPIENGPRLLYRNLCSDDDPPRSVAICPQRRCVAFGCSSGIELHWVDALTGQDLNRWFPLTAPSDFLFFLPPRKSIDSAKKLRLISSAGKPGERPAIAERPFGTRVKSSPFWEEPPAGSSYSESSDTDLNQGFLTRLGGDAGRSSLTGRMDCSDHYHAIPLSDGYHILFTDPSTGLLCLGSDAPVGGPTKLLRKIWFQGPRGESTPIAYSAGADLSCGVRIVAAFGNGTEQAIWLFSVPTDVFATNQGGQSPLSASSYLRSRSGQENPSSEWINWWPDDGLQEWLKLARDPVAGILPRSVWPVKIRGQQIGTCRGLVDLTIDSGLGMTVWAFNKNGIATAWKIDIGKNESIKRRWVMRDGTIREGDGEGDIEMIDAPSPSPDILRSPMPLTQESFDGSAPFCPRVQSNAVHYDSEGEFLMDELHYSHEWYKDNSGAEDHVLEQQVVPRVWSNTDRSTRRFKRKFVDLVEQVTGVARIDLEIR</sequence>
<evidence type="ECO:0000256" key="1">
    <source>
        <dbReference type="SAM" id="MobiDB-lite"/>
    </source>
</evidence>
<dbReference type="SUPFAM" id="SSF81383">
    <property type="entry name" value="F-box domain"/>
    <property type="match status" value="1"/>
</dbReference>
<dbReference type="Pfam" id="PF12937">
    <property type="entry name" value="F-box-like"/>
    <property type="match status" value="1"/>
</dbReference>
<feature type="region of interest" description="Disordered" evidence="1">
    <location>
        <begin position="554"/>
        <end position="575"/>
    </location>
</feature>
<evidence type="ECO:0000313" key="3">
    <source>
        <dbReference type="EMBL" id="PMD19765.1"/>
    </source>
</evidence>
<feature type="domain" description="F-box" evidence="2">
    <location>
        <begin position="324"/>
        <end position="374"/>
    </location>
</feature>
<keyword evidence="4" id="KW-1185">Reference proteome</keyword>
<evidence type="ECO:0000259" key="2">
    <source>
        <dbReference type="PROSITE" id="PS50181"/>
    </source>
</evidence>
<name>A0A2J6Q0F8_9HELO</name>
<proteinExistence type="predicted"/>
<dbReference type="InterPro" id="IPR036047">
    <property type="entry name" value="F-box-like_dom_sf"/>
</dbReference>
<accession>A0A2J6Q0F8</accession>
<dbReference type="Proteomes" id="UP000235672">
    <property type="component" value="Unassembled WGS sequence"/>
</dbReference>
<dbReference type="PROSITE" id="PS50181">
    <property type="entry name" value="FBOX"/>
    <property type="match status" value="1"/>
</dbReference>
<feature type="region of interest" description="Disordered" evidence="1">
    <location>
        <begin position="781"/>
        <end position="800"/>
    </location>
</feature>
<dbReference type="OrthoDB" id="1689567at2759"/>
<dbReference type="InterPro" id="IPR001810">
    <property type="entry name" value="F-box_dom"/>
</dbReference>
<feature type="compositionally biased region" description="Low complexity" evidence="1">
    <location>
        <begin position="307"/>
        <end position="318"/>
    </location>
</feature>
<feature type="region of interest" description="Disordered" evidence="1">
    <location>
        <begin position="82"/>
        <end position="105"/>
    </location>
</feature>
<feature type="region of interest" description="Disordered" evidence="1">
    <location>
        <begin position="305"/>
        <end position="326"/>
    </location>
</feature>
<protein>
    <recommendedName>
        <fullName evidence="2">F-box domain-containing protein</fullName>
    </recommendedName>
</protein>
<evidence type="ECO:0000313" key="4">
    <source>
        <dbReference type="Proteomes" id="UP000235672"/>
    </source>
</evidence>
<dbReference type="CDD" id="cd09917">
    <property type="entry name" value="F-box_SF"/>
    <property type="match status" value="1"/>
</dbReference>
<dbReference type="EMBL" id="KZ613488">
    <property type="protein sequence ID" value="PMD19765.1"/>
    <property type="molecule type" value="Genomic_DNA"/>
</dbReference>
<feature type="compositionally biased region" description="Polar residues" evidence="1">
    <location>
        <begin position="82"/>
        <end position="96"/>
    </location>
</feature>
<gene>
    <name evidence="3" type="ORF">NA56DRAFT_660458</name>
</gene>
<dbReference type="AlphaFoldDB" id="A0A2J6Q0F8"/>
<reference evidence="3 4" key="1">
    <citation type="submission" date="2016-05" db="EMBL/GenBank/DDBJ databases">
        <title>A degradative enzymes factory behind the ericoid mycorrhizal symbiosis.</title>
        <authorList>
            <consortium name="DOE Joint Genome Institute"/>
            <person name="Martino E."/>
            <person name="Morin E."/>
            <person name="Grelet G."/>
            <person name="Kuo A."/>
            <person name="Kohler A."/>
            <person name="Daghino S."/>
            <person name="Barry K."/>
            <person name="Choi C."/>
            <person name="Cichocki N."/>
            <person name="Clum A."/>
            <person name="Copeland A."/>
            <person name="Hainaut M."/>
            <person name="Haridas S."/>
            <person name="Labutti K."/>
            <person name="Lindquist E."/>
            <person name="Lipzen A."/>
            <person name="Khouja H.-R."/>
            <person name="Murat C."/>
            <person name="Ohm R."/>
            <person name="Olson A."/>
            <person name="Spatafora J."/>
            <person name="Veneault-Fourrey C."/>
            <person name="Henrissat B."/>
            <person name="Grigoriev I."/>
            <person name="Martin F."/>
            <person name="Perotto S."/>
        </authorList>
    </citation>
    <scope>NUCLEOTIDE SEQUENCE [LARGE SCALE GENOMIC DNA]</scope>
    <source>
        <strain evidence="3 4">UAMH 7357</strain>
    </source>
</reference>
<feature type="compositionally biased region" description="Polar residues" evidence="1">
    <location>
        <begin position="564"/>
        <end position="574"/>
    </location>
</feature>